<protein>
    <recommendedName>
        <fullName evidence="10">Cytochrome c domain-containing protein</fullName>
    </recommendedName>
</protein>
<feature type="signal peptide" evidence="9">
    <location>
        <begin position="1"/>
        <end position="20"/>
    </location>
</feature>
<dbReference type="PROSITE" id="PS51007">
    <property type="entry name" value="CYTC"/>
    <property type="match status" value="2"/>
</dbReference>
<feature type="chain" id="PRO_5046486411" description="Cytochrome c domain-containing protein" evidence="9">
    <location>
        <begin position="21"/>
        <end position="644"/>
    </location>
</feature>
<dbReference type="Pfam" id="PF03150">
    <property type="entry name" value="CCP_MauG"/>
    <property type="match status" value="1"/>
</dbReference>
<keyword evidence="6 7" id="KW-0408">Iron</keyword>
<dbReference type="Gene3D" id="1.10.760.10">
    <property type="entry name" value="Cytochrome c-like domain"/>
    <property type="match status" value="2"/>
</dbReference>
<evidence type="ECO:0000256" key="2">
    <source>
        <dbReference type="ARBA" id="ARBA00022617"/>
    </source>
</evidence>
<feature type="compositionally biased region" description="Low complexity" evidence="8">
    <location>
        <begin position="44"/>
        <end position="55"/>
    </location>
</feature>
<evidence type="ECO:0000313" key="11">
    <source>
        <dbReference type="EMBL" id="USD22456.1"/>
    </source>
</evidence>
<feature type="domain" description="Cytochrome c" evidence="10">
    <location>
        <begin position="446"/>
        <end position="606"/>
    </location>
</feature>
<keyword evidence="3 7" id="KW-0479">Metal-binding</keyword>
<evidence type="ECO:0000256" key="5">
    <source>
        <dbReference type="ARBA" id="ARBA00023002"/>
    </source>
</evidence>
<feature type="domain" description="Cytochrome c" evidence="10">
    <location>
        <begin position="232"/>
        <end position="375"/>
    </location>
</feature>
<evidence type="ECO:0000256" key="9">
    <source>
        <dbReference type="SAM" id="SignalP"/>
    </source>
</evidence>
<keyword evidence="4 9" id="KW-0732">Signal</keyword>
<evidence type="ECO:0000256" key="3">
    <source>
        <dbReference type="ARBA" id="ARBA00022723"/>
    </source>
</evidence>
<organism evidence="11 12">
    <name type="scientific">Microbulbifer variabilis</name>
    <dbReference type="NCBI Taxonomy" id="266805"/>
    <lineage>
        <taxon>Bacteria</taxon>
        <taxon>Pseudomonadati</taxon>
        <taxon>Pseudomonadota</taxon>
        <taxon>Gammaproteobacteria</taxon>
        <taxon>Cellvibrionales</taxon>
        <taxon>Microbulbiferaceae</taxon>
        <taxon>Microbulbifer</taxon>
    </lineage>
</organism>
<reference evidence="11" key="1">
    <citation type="submission" date="2022-02" db="EMBL/GenBank/DDBJ databases">
        <title>Coral-associated bacteria.</title>
        <authorList>
            <person name="Tang K."/>
            <person name="Wang X."/>
        </authorList>
    </citation>
    <scope>NUCLEOTIDE SEQUENCE</scope>
    <source>
        <strain evidence="11">SCSIO 43006</strain>
    </source>
</reference>
<dbReference type="SUPFAM" id="SSF46626">
    <property type="entry name" value="Cytochrome c"/>
    <property type="match status" value="2"/>
</dbReference>
<evidence type="ECO:0000259" key="10">
    <source>
        <dbReference type="PROSITE" id="PS51007"/>
    </source>
</evidence>
<dbReference type="RefSeq" id="WP_252084814.1">
    <property type="nucleotide sequence ID" value="NZ_CP092418.1"/>
</dbReference>
<evidence type="ECO:0000256" key="8">
    <source>
        <dbReference type="SAM" id="MobiDB-lite"/>
    </source>
</evidence>
<keyword evidence="12" id="KW-1185">Reference proteome</keyword>
<dbReference type="InterPro" id="IPR036909">
    <property type="entry name" value="Cyt_c-like_dom_sf"/>
</dbReference>
<evidence type="ECO:0000256" key="6">
    <source>
        <dbReference type="ARBA" id="ARBA00023004"/>
    </source>
</evidence>
<dbReference type="PANTHER" id="PTHR30600">
    <property type="entry name" value="CYTOCHROME C PEROXIDASE-RELATED"/>
    <property type="match status" value="1"/>
</dbReference>
<dbReference type="InterPro" id="IPR009056">
    <property type="entry name" value="Cyt_c-like_dom"/>
</dbReference>
<evidence type="ECO:0000256" key="4">
    <source>
        <dbReference type="ARBA" id="ARBA00022729"/>
    </source>
</evidence>
<accession>A0ABY4VDY0</accession>
<dbReference type="InterPro" id="IPR051395">
    <property type="entry name" value="Cytochrome_c_Peroxidase/MauG"/>
</dbReference>
<dbReference type="InterPro" id="IPR013783">
    <property type="entry name" value="Ig-like_fold"/>
</dbReference>
<proteinExistence type="predicted"/>
<feature type="compositionally biased region" description="Low complexity" evidence="8">
    <location>
        <begin position="26"/>
        <end position="36"/>
    </location>
</feature>
<name>A0ABY4VDY0_9GAMM</name>
<dbReference type="PANTHER" id="PTHR30600:SF10">
    <property type="entry name" value="BLL6722 PROTEIN"/>
    <property type="match status" value="1"/>
</dbReference>
<evidence type="ECO:0000256" key="7">
    <source>
        <dbReference type="PROSITE-ProRule" id="PRU00433"/>
    </source>
</evidence>
<comment type="subcellular location">
    <subcellularLocation>
        <location evidence="1">Cell envelope</location>
    </subcellularLocation>
</comment>
<feature type="region of interest" description="Disordered" evidence="8">
    <location>
        <begin position="26"/>
        <end position="80"/>
    </location>
</feature>
<keyword evidence="5" id="KW-0560">Oxidoreductase</keyword>
<sequence>MPISCAALLRLVLLPLVLLAVGCSSGSSGGDDSSGSETVEADTDAGGNTDTNSGGDDTGNGGDTDNDDDAGNGTETGQGNAPKALIANAFSGTSIGLSWQRDGATYAIYRGGEKIAETDNHFYVDHGLSINTEYSYSVASGDVNSESETAWVNAKTLINNTNSGLNNGAVAVPVLERLVNISECKNVRSALNLLDEDLDICLAAMLESNNMAGHLEDMRAFAARVRSEQDPAMVELGMRLFYSQSLSANGDVACASCHHAAIGCGGDNLSMPVGVNPLDPALVGPGRSDGINEVPIVPRNAQPICNVALWGSGLFWDNRVALTDRGIRTDSRDVSLNTEAAVGTGTLALMMAQAHFPVTNPAEMGDVTQFGYDASSDSGTTDYREDLVAANLGRESWSGLFNAAFGDDQITFSRIAQAIAAFEAVQLFIDNPFFDYVDGDLDALDNDEKRGAITFMSGNSGCTNCHAGAFFTTEGPRPANYPQIGIGTDENGSGADLGANGAGAFRPPTLLNVALTGPWGHSGQFATLRRNVEHYRDRAASVNQYYTNSEMCDLSQFSGLTDCASKVAPNGLALSQAILATTGGDAGNNLSDAEIDLVVRFLETLTDPDAANTSSNSVRALIPTRDGGPDGKQLDARDSSGKEL</sequence>
<dbReference type="EMBL" id="CP092418">
    <property type="protein sequence ID" value="USD22456.1"/>
    <property type="molecule type" value="Genomic_DNA"/>
</dbReference>
<evidence type="ECO:0000256" key="1">
    <source>
        <dbReference type="ARBA" id="ARBA00004196"/>
    </source>
</evidence>
<dbReference type="Gene3D" id="2.60.40.10">
    <property type="entry name" value="Immunoglobulins"/>
    <property type="match status" value="1"/>
</dbReference>
<feature type="region of interest" description="Disordered" evidence="8">
    <location>
        <begin position="612"/>
        <end position="644"/>
    </location>
</feature>
<gene>
    <name evidence="11" type="ORF">MJO52_04825</name>
</gene>
<dbReference type="Proteomes" id="UP001055658">
    <property type="component" value="Chromosome"/>
</dbReference>
<keyword evidence="2 7" id="KW-0349">Heme</keyword>
<dbReference type="InterPro" id="IPR004852">
    <property type="entry name" value="Di-haem_cyt_c_peroxidsae"/>
</dbReference>
<evidence type="ECO:0000313" key="12">
    <source>
        <dbReference type="Proteomes" id="UP001055658"/>
    </source>
</evidence>
<feature type="compositionally biased region" description="Basic and acidic residues" evidence="8">
    <location>
        <begin position="627"/>
        <end position="644"/>
    </location>
</feature>